<feature type="region of interest" description="Disordered" evidence="1">
    <location>
        <begin position="270"/>
        <end position="289"/>
    </location>
</feature>
<organism evidence="3 4">
    <name type="scientific">Streptomyces canus</name>
    <dbReference type="NCBI Taxonomy" id="58343"/>
    <lineage>
        <taxon>Bacteria</taxon>
        <taxon>Bacillati</taxon>
        <taxon>Actinomycetota</taxon>
        <taxon>Actinomycetes</taxon>
        <taxon>Kitasatosporales</taxon>
        <taxon>Streptomycetaceae</taxon>
        <taxon>Streptomyces</taxon>
        <taxon>Streptomyces aurantiacus group</taxon>
    </lineage>
</organism>
<accession>A0AAW8FUY8</accession>
<gene>
    <name evidence="3" type="ORF">QFZ22_009731</name>
</gene>
<keyword evidence="2" id="KW-0472">Membrane</keyword>
<dbReference type="AlphaFoldDB" id="A0AAW8FUY8"/>
<sequence>MPSLKPPGWNRLPRWGKILYALAGVAVLVAVGVYGVPALQKPDTCHDGIEKIGGECIGVDGAGYDFGTPEISAVARAISEENKRIANQPHVTVAMMMPLQSDTVGLRRQMRSDLQGAYLGQRQANSGEGQVPKIRLVLANSGLNYGHQDKVVGTLLDMARSDKDKLRAVTGFNLTLDATEKAVERLTENGVPVLASRISGDGIANVDGEKQRFPGLARIIPTNGSAAEALANFNGERGRENARTVLVYDTRPDAYDDSLARAFRGIKETGPAGPADMPFESPGIDEAGSTGSQFEQIANNICGSAADTVYFAGRTLHLRIFALTLAKQTCADRHFTLVSGSDAASLRQAMSEKDWAQLRGDAGRAKVTVQYAAPAHPAAWDTELAAWTKQWKATHHREPTANEHPQYLTEPKAALDALNDLIQSTNKASTDLGSTPNLEDSRTMLVYDGLVTIGTALHEVQGNDAEQTPSLADVRQEWSKLQSVHRVRGTSGLICLTSGGNPYDKPVAVVELNPGQGASGTLKFVGLGWPTGKVQPKNCVIPSGTS</sequence>
<dbReference type="Proteomes" id="UP001234216">
    <property type="component" value="Unassembled WGS sequence"/>
</dbReference>
<comment type="caution">
    <text evidence="3">The sequence shown here is derived from an EMBL/GenBank/DDBJ whole genome shotgun (WGS) entry which is preliminary data.</text>
</comment>
<evidence type="ECO:0000256" key="2">
    <source>
        <dbReference type="SAM" id="Phobius"/>
    </source>
</evidence>
<reference evidence="3" key="1">
    <citation type="submission" date="2023-07" db="EMBL/GenBank/DDBJ databases">
        <title>Comparative genomics of wheat-associated soil bacteria to identify genetic determinants of phenazine resistance.</title>
        <authorList>
            <person name="Mouncey N."/>
        </authorList>
    </citation>
    <scope>NUCLEOTIDE SEQUENCE</scope>
    <source>
        <strain evidence="3">V4I22</strain>
    </source>
</reference>
<dbReference type="InterPro" id="IPR028082">
    <property type="entry name" value="Peripla_BP_I"/>
</dbReference>
<dbReference type="SUPFAM" id="SSF53822">
    <property type="entry name" value="Periplasmic binding protein-like I"/>
    <property type="match status" value="1"/>
</dbReference>
<keyword evidence="2" id="KW-1133">Transmembrane helix</keyword>
<evidence type="ECO:0000313" key="4">
    <source>
        <dbReference type="Proteomes" id="UP001234216"/>
    </source>
</evidence>
<proteinExistence type="predicted"/>
<evidence type="ECO:0000256" key="1">
    <source>
        <dbReference type="SAM" id="MobiDB-lite"/>
    </source>
</evidence>
<dbReference type="Gene3D" id="3.40.50.2300">
    <property type="match status" value="2"/>
</dbReference>
<dbReference type="RefSeq" id="WP_306987063.1">
    <property type="nucleotide sequence ID" value="NZ_JAUSZV010000006.1"/>
</dbReference>
<keyword evidence="2" id="KW-0812">Transmembrane</keyword>
<dbReference type="EMBL" id="JAUSZV010000006">
    <property type="protein sequence ID" value="MDQ0913659.1"/>
    <property type="molecule type" value="Genomic_DNA"/>
</dbReference>
<protein>
    <submittedName>
        <fullName evidence="3">ABC-type branched-subunit amino acid transport system substrate-binding protein</fullName>
    </submittedName>
</protein>
<feature type="transmembrane region" description="Helical" evidence="2">
    <location>
        <begin position="18"/>
        <end position="36"/>
    </location>
</feature>
<name>A0AAW8FUY8_9ACTN</name>
<evidence type="ECO:0000313" key="3">
    <source>
        <dbReference type="EMBL" id="MDQ0913659.1"/>
    </source>
</evidence>